<dbReference type="Proteomes" id="UP000654345">
    <property type="component" value="Unassembled WGS sequence"/>
</dbReference>
<reference evidence="3 4" key="1">
    <citation type="journal article" date="2021" name="Int. J. Syst. Evol. Microbiol.">
        <title>Reticulibacter mediterranei gen. nov., sp. nov., within the new family Reticulibacteraceae fam. nov., and Ktedonospora formicarum gen. nov., sp. nov., Ktedonobacter robiniae sp. nov., Dictyobacter formicarum sp. nov. and Dictyobacter arantiisoli sp. nov., belonging to the class Ktedonobacteria.</title>
        <authorList>
            <person name="Yabe S."/>
            <person name="Zheng Y."/>
            <person name="Wang C.M."/>
            <person name="Sakai Y."/>
            <person name="Abe K."/>
            <person name="Yokota A."/>
            <person name="Donadio S."/>
            <person name="Cavaletti L."/>
            <person name="Monciardini P."/>
        </authorList>
    </citation>
    <scope>NUCLEOTIDE SEQUENCE [LARGE SCALE GENOMIC DNA]</scope>
    <source>
        <strain evidence="3 4">SOSP1-30</strain>
    </source>
</reference>
<dbReference type="InterPro" id="IPR002577">
    <property type="entry name" value="HTH_HxlR"/>
</dbReference>
<evidence type="ECO:0000313" key="4">
    <source>
        <dbReference type="Proteomes" id="UP000654345"/>
    </source>
</evidence>
<evidence type="ECO:0000256" key="1">
    <source>
        <dbReference type="SAM" id="MobiDB-lite"/>
    </source>
</evidence>
<keyword evidence="4" id="KW-1185">Reference proteome</keyword>
<proteinExistence type="predicted"/>
<feature type="domain" description="HTH hxlR-type" evidence="2">
    <location>
        <begin position="1"/>
        <end position="27"/>
    </location>
</feature>
<name>A0ABQ3V3J6_9CHLR</name>
<dbReference type="InterPro" id="IPR036388">
    <property type="entry name" value="WH-like_DNA-bd_sf"/>
</dbReference>
<dbReference type="Gene3D" id="1.10.10.10">
    <property type="entry name" value="Winged helix-like DNA-binding domain superfamily/Winged helix DNA-binding domain"/>
    <property type="match status" value="1"/>
</dbReference>
<dbReference type="EMBL" id="BNJG01000003">
    <property type="protein sequence ID" value="GHO59050.1"/>
    <property type="molecule type" value="Genomic_DNA"/>
</dbReference>
<organism evidence="3 4">
    <name type="scientific">Ktedonobacter robiniae</name>
    <dbReference type="NCBI Taxonomy" id="2778365"/>
    <lineage>
        <taxon>Bacteria</taxon>
        <taxon>Bacillati</taxon>
        <taxon>Chloroflexota</taxon>
        <taxon>Ktedonobacteria</taxon>
        <taxon>Ktedonobacterales</taxon>
        <taxon>Ktedonobacteraceae</taxon>
        <taxon>Ktedonobacter</taxon>
    </lineage>
</organism>
<comment type="caution">
    <text evidence="3">The sequence shown here is derived from an EMBL/GenBank/DDBJ whole genome shotgun (WGS) entry which is preliminary data.</text>
</comment>
<accession>A0ABQ3V3J6</accession>
<evidence type="ECO:0000259" key="2">
    <source>
        <dbReference type="Pfam" id="PF01638"/>
    </source>
</evidence>
<sequence>MLTLQLRELEQAGIIHRQVYAQVPQRWNTHSLRRNEAWNRSSIRFTPGESGTASKTTSNIGS</sequence>
<dbReference type="Pfam" id="PF01638">
    <property type="entry name" value="HxlR"/>
    <property type="match status" value="1"/>
</dbReference>
<feature type="region of interest" description="Disordered" evidence="1">
    <location>
        <begin position="43"/>
        <end position="62"/>
    </location>
</feature>
<evidence type="ECO:0000313" key="3">
    <source>
        <dbReference type="EMBL" id="GHO59050.1"/>
    </source>
</evidence>
<gene>
    <name evidence="3" type="ORF">KSB_75250</name>
</gene>
<protein>
    <recommendedName>
        <fullName evidence="2">HTH hxlR-type domain-containing protein</fullName>
    </recommendedName>
</protein>